<evidence type="ECO:0000256" key="1">
    <source>
        <dbReference type="ARBA" id="ARBA00002494"/>
    </source>
</evidence>
<keyword evidence="8 22" id="KW-0812">Transmembrane</keyword>
<keyword evidence="10" id="KW-0479">Metal-binding</keyword>
<evidence type="ECO:0000256" key="4">
    <source>
        <dbReference type="ARBA" id="ARBA00015816"/>
    </source>
</evidence>
<sequence>MDHGQVQLTIERRHHSSARRRAMAQDDSGSVELAETSSTALEHPADHERPGDPGTAIILQDAPVNPGFPAHRPRVGDTDPKQNRRTERTVFTLFYLSIAGSVWAIAAYLAFPIESGNLHDIRISTLFIGLGMVLALLGIGIGAVHWAKALMADHEGIDIRHPVRGSDETRERSIEIFEEANEESGFGRRTLIRNSLIGALVAFPLPAVVLFRGLAPQNVDPVKELKHTMWAKGTRLTKDPTGLPIKASDVTLGSVFHVIPDGLNDREDALEQKATAAVLLMRLKPEDLHVSPDRKDWNYHGIVAYSKICTHVGCPVALYEQQTHHLLCPCHQSQFDITHEARVIFGPAGRPLPQLPITVDDEGYLVARSDFHEPVGPSFWERNS</sequence>
<keyword evidence="12 22" id="KW-1133">Transmembrane helix</keyword>
<dbReference type="EMBL" id="BAABBW010000002">
    <property type="protein sequence ID" value="GAA4173267.1"/>
    <property type="molecule type" value="Genomic_DNA"/>
</dbReference>
<dbReference type="Pfam" id="PF00355">
    <property type="entry name" value="Rieske"/>
    <property type="match status" value="1"/>
</dbReference>
<evidence type="ECO:0000256" key="2">
    <source>
        <dbReference type="ARBA" id="ARBA00004651"/>
    </source>
</evidence>
<evidence type="ECO:0000256" key="21">
    <source>
        <dbReference type="SAM" id="MobiDB-lite"/>
    </source>
</evidence>
<dbReference type="PROSITE" id="PS51296">
    <property type="entry name" value="RIESKE"/>
    <property type="match status" value="1"/>
</dbReference>
<evidence type="ECO:0000256" key="22">
    <source>
        <dbReference type="SAM" id="Phobius"/>
    </source>
</evidence>
<evidence type="ECO:0000256" key="12">
    <source>
        <dbReference type="ARBA" id="ARBA00022989"/>
    </source>
</evidence>
<name>A0ABP7ZY44_9MICO</name>
<dbReference type="InterPro" id="IPR036922">
    <property type="entry name" value="Rieske_2Fe-2S_sf"/>
</dbReference>
<dbReference type="CDD" id="cd03467">
    <property type="entry name" value="Rieske"/>
    <property type="match status" value="1"/>
</dbReference>
<evidence type="ECO:0000256" key="11">
    <source>
        <dbReference type="ARBA" id="ARBA00022982"/>
    </source>
</evidence>
<evidence type="ECO:0000259" key="23">
    <source>
        <dbReference type="PROSITE" id="PS51296"/>
    </source>
</evidence>
<dbReference type="PRINTS" id="PR00162">
    <property type="entry name" value="RIESKE"/>
</dbReference>
<comment type="cofactor">
    <cofactor evidence="20">
        <name>[2Fe-2S] cluster</name>
        <dbReference type="ChEBI" id="CHEBI:190135"/>
    </cofactor>
</comment>
<feature type="domain" description="Rieske" evidence="23">
    <location>
        <begin position="302"/>
        <end position="366"/>
    </location>
</feature>
<keyword evidence="9" id="KW-0001">2Fe-2S</keyword>
<comment type="similarity">
    <text evidence="3">Belongs to the Rieske iron-sulfur protein family.</text>
</comment>
<comment type="subcellular location">
    <subcellularLocation>
        <location evidence="2">Cell membrane</location>
        <topology evidence="2">Multi-pass membrane protein</topology>
    </subcellularLocation>
</comment>
<evidence type="ECO:0000256" key="16">
    <source>
        <dbReference type="ARBA" id="ARBA00023136"/>
    </source>
</evidence>
<keyword evidence="25" id="KW-1185">Reference proteome</keyword>
<evidence type="ECO:0000256" key="15">
    <source>
        <dbReference type="ARBA" id="ARBA00023014"/>
    </source>
</evidence>
<keyword evidence="17" id="KW-1015">Disulfide bond</keyword>
<evidence type="ECO:0000256" key="13">
    <source>
        <dbReference type="ARBA" id="ARBA00023002"/>
    </source>
</evidence>
<dbReference type="InterPro" id="IPR045603">
    <property type="entry name" value="QcrA_N"/>
</dbReference>
<keyword evidence="13" id="KW-0560">Oxidoreductase</keyword>
<evidence type="ECO:0000256" key="14">
    <source>
        <dbReference type="ARBA" id="ARBA00023004"/>
    </source>
</evidence>
<evidence type="ECO:0000313" key="25">
    <source>
        <dbReference type="Proteomes" id="UP001501079"/>
    </source>
</evidence>
<evidence type="ECO:0000256" key="20">
    <source>
        <dbReference type="ARBA" id="ARBA00034078"/>
    </source>
</evidence>
<keyword evidence="6" id="KW-1003">Cell membrane</keyword>
<feature type="compositionally biased region" description="Basic residues" evidence="21">
    <location>
        <begin position="12"/>
        <end position="22"/>
    </location>
</feature>
<evidence type="ECO:0000256" key="7">
    <source>
        <dbReference type="ARBA" id="ARBA00022660"/>
    </source>
</evidence>
<keyword evidence="14" id="KW-0408">Iron</keyword>
<feature type="region of interest" description="Disordered" evidence="21">
    <location>
        <begin position="1"/>
        <end position="52"/>
    </location>
</feature>
<gene>
    <name evidence="24" type="ORF">GCM10022287_15390</name>
</gene>
<feature type="transmembrane region" description="Helical" evidence="22">
    <location>
        <begin position="90"/>
        <end position="111"/>
    </location>
</feature>
<accession>A0ABP7ZY44</accession>
<organism evidence="24 25">
    <name type="scientific">Gryllotalpicola koreensis</name>
    <dbReference type="NCBI Taxonomy" id="993086"/>
    <lineage>
        <taxon>Bacteria</taxon>
        <taxon>Bacillati</taxon>
        <taxon>Actinomycetota</taxon>
        <taxon>Actinomycetes</taxon>
        <taxon>Micrococcales</taxon>
        <taxon>Microbacteriaceae</taxon>
        <taxon>Gryllotalpicola</taxon>
    </lineage>
</organism>
<keyword evidence="15" id="KW-0411">Iron-sulfur</keyword>
<evidence type="ECO:0000313" key="24">
    <source>
        <dbReference type="EMBL" id="GAA4173267.1"/>
    </source>
</evidence>
<dbReference type="SUPFAM" id="SSF50022">
    <property type="entry name" value="ISP domain"/>
    <property type="match status" value="1"/>
</dbReference>
<dbReference type="InterPro" id="IPR017941">
    <property type="entry name" value="Rieske_2Fe-2S"/>
</dbReference>
<evidence type="ECO:0000256" key="5">
    <source>
        <dbReference type="ARBA" id="ARBA00022448"/>
    </source>
</evidence>
<dbReference type="Pfam" id="PF19297">
    <property type="entry name" value="QcrA_N"/>
    <property type="match status" value="1"/>
</dbReference>
<keyword evidence="5" id="KW-0813">Transport</keyword>
<keyword evidence="11" id="KW-0249">Electron transport</keyword>
<evidence type="ECO:0000256" key="10">
    <source>
        <dbReference type="ARBA" id="ARBA00022723"/>
    </source>
</evidence>
<proteinExistence type="inferred from homology"/>
<dbReference type="InterPro" id="IPR005805">
    <property type="entry name" value="Rieske_Fe-S_prot_C"/>
</dbReference>
<dbReference type="Gene3D" id="2.102.10.10">
    <property type="entry name" value="Rieske [2Fe-2S] iron-sulphur domain"/>
    <property type="match status" value="1"/>
</dbReference>
<dbReference type="Proteomes" id="UP001501079">
    <property type="component" value="Unassembled WGS sequence"/>
</dbReference>
<evidence type="ECO:0000256" key="9">
    <source>
        <dbReference type="ARBA" id="ARBA00022714"/>
    </source>
</evidence>
<feature type="transmembrane region" description="Helical" evidence="22">
    <location>
        <begin position="196"/>
        <end position="215"/>
    </location>
</feature>
<evidence type="ECO:0000256" key="8">
    <source>
        <dbReference type="ARBA" id="ARBA00022692"/>
    </source>
</evidence>
<dbReference type="PANTHER" id="PTHR10134">
    <property type="entry name" value="CYTOCHROME B-C1 COMPLEX SUBUNIT RIESKE, MITOCHONDRIAL"/>
    <property type="match status" value="1"/>
</dbReference>
<keyword evidence="16 22" id="KW-0472">Membrane</keyword>
<evidence type="ECO:0000256" key="18">
    <source>
        <dbReference type="ARBA" id="ARBA00029586"/>
    </source>
</evidence>
<evidence type="ECO:0000256" key="6">
    <source>
        <dbReference type="ARBA" id="ARBA00022475"/>
    </source>
</evidence>
<feature type="transmembrane region" description="Helical" evidence="22">
    <location>
        <begin position="123"/>
        <end position="144"/>
    </location>
</feature>
<evidence type="ECO:0000256" key="17">
    <source>
        <dbReference type="ARBA" id="ARBA00023157"/>
    </source>
</evidence>
<dbReference type="InterPro" id="IPR014349">
    <property type="entry name" value="Rieske_Fe-S_prot"/>
</dbReference>
<evidence type="ECO:0000256" key="19">
    <source>
        <dbReference type="ARBA" id="ARBA00032409"/>
    </source>
</evidence>
<keyword evidence="7" id="KW-0679">Respiratory chain</keyword>
<comment type="caution">
    <text evidence="24">The sequence shown here is derived from an EMBL/GenBank/DDBJ whole genome shotgun (WGS) entry which is preliminary data.</text>
</comment>
<evidence type="ECO:0000256" key="3">
    <source>
        <dbReference type="ARBA" id="ARBA00010651"/>
    </source>
</evidence>
<protein>
    <recommendedName>
        <fullName evidence="4">Cytochrome bc1 complex Rieske iron-sulfur subunit</fullName>
    </recommendedName>
    <alternativeName>
        <fullName evidence="18">Cytochrome bc1 reductase complex subunit QcrA</fullName>
    </alternativeName>
    <alternativeName>
        <fullName evidence="19">Rieske iron-sulfur protein</fullName>
    </alternativeName>
</protein>
<comment type="function">
    <text evidence="1">Iron-sulfur subunit of the cytochrome bc1 complex, an essential component of the respiratory electron transport chain required for ATP synthesis. The bc1 complex catalyzes the oxidation of menaquinol and the reduction of cytochrome c in the respiratory chain. The bc1 complex operates through a Q-cycle mechanism that couples electron transfer to generation of the proton gradient that drives ATP synthesis.</text>
</comment>
<reference evidence="25" key="1">
    <citation type="journal article" date="2019" name="Int. J. Syst. Evol. Microbiol.">
        <title>The Global Catalogue of Microorganisms (GCM) 10K type strain sequencing project: providing services to taxonomists for standard genome sequencing and annotation.</title>
        <authorList>
            <consortium name="The Broad Institute Genomics Platform"/>
            <consortium name="The Broad Institute Genome Sequencing Center for Infectious Disease"/>
            <person name="Wu L."/>
            <person name="Ma J."/>
        </authorList>
    </citation>
    <scope>NUCLEOTIDE SEQUENCE [LARGE SCALE GENOMIC DNA]</scope>
    <source>
        <strain evidence="25">JCM 17591</strain>
    </source>
</reference>